<evidence type="ECO:0000313" key="4">
    <source>
        <dbReference type="EMBL" id="MEN2990042.1"/>
    </source>
</evidence>
<gene>
    <name evidence="4" type="ORF">WG926_17115</name>
</gene>
<dbReference type="Proteomes" id="UP001413721">
    <property type="component" value="Unassembled WGS sequence"/>
</dbReference>
<evidence type="ECO:0000259" key="3">
    <source>
        <dbReference type="Pfam" id="PF19305"/>
    </source>
</evidence>
<dbReference type="PANTHER" id="PTHR16943:SF8">
    <property type="entry name" value="2-METHYLCITRATE DEHYDRATASE"/>
    <property type="match status" value="1"/>
</dbReference>
<dbReference type="InterPro" id="IPR036148">
    <property type="entry name" value="MmgE/PrpD_sf"/>
</dbReference>
<dbReference type="InterPro" id="IPR045337">
    <property type="entry name" value="MmgE_PrpD_C"/>
</dbReference>
<keyword evidence="5" id="KW-1185">Reference proteome</keyword>
<protein>
    <submittedName>
        <fullName evidence="4">MmgE/PrpD family protein</fullName>
    </submittedName>
</protein>
<sequence>MTDIDATSVGATGGFAAALARLGREPLPEEALVAARHCLLDWIGVSLAGRHEPLVDILVDEALDDGAGGALPLIGRPERLPLSQAVLITGAMSHALDYDDVHLAMLGHPGVAVIPAAWGLAIAGGHDGAAFLRAVIAGYDIACRVGRYVGPSHYRRGWHATGTVGTFGAMAASAVLLKLDEARVAQGLGIAGTQAAGLKAVFGTMSKPLHAGRAAMNGLFAARLAARGFTAHPDILGVAQGFTDTQSDGADPEAAFAPAPLGGFHIRSTLFKYHAACYLTHSSIEAVRSLADAAPLDPQSVRRVVVRVDPGHLRVCNIPEPRTGLEIKFSLRMTTALALAGEDTSREALYSDATAARPDLIALRDRVVVEPREASSATLSEVEITLADGAVRRTACDVGVPAPDLDRQWQRLATKFLGLAEPVLGAVGARAVLERVRGLDAGSDLADLARLCAAAPPRAAN</sequence>
<dbReference type="InterPro" id="IPR045336">
    <property type="entry name" value="MmgE_PrpD_N"/>
</dbReference>
<evidence type="ECO:0000256" key="1">
    <source>
        <dbReference type="ARBA" id="ARBA00006174"/>
    </source>
</evidence>
<reference evidence="4 5" key="1">
    <citation type="submission" date="2024-03" db="EMBL/GenBank/DDBJ databases">
        <title>High-quality draft genome sequencing of Tistrella sp. BH-R2-4.</title>
        <authorList>
            <person name="Dong C."/>
        </authorList>
    </citation>
    <scope>NUCLEOTIDE SEQUENCE [LARGE SCALE GENOMIC DNA]</scope>
    <source>
        <strain evidence="4 5">BH-R2-4</strain>
    </source>
</reference>
<dbReference type="PANTHER" id="PTHR16943">
    <property type="entry name" value="2-METHYLCITRATE DEHYDRATASE-RELATED"/>
    <property type="match status" value="1"/>
</dbReference>
<organism evidence="4 5">
    <name type="scientific">Tistrella arctica</name>
    <dbReference type="NCBI Taxonomy" id="3133430"/>
    <lineage>
        <taxon>Bacteria</taxon>
        <taxon>Pseudomonadati</taxon>
        <taxon>Pseudomonadota</taxon>
        <taxon>Alphaproteobacteria</taxon>
        <taxon>Geminicoccales</taxon>
        <taxon>Geminicoccaceae</taxon>
        <taxon>Tistrella</taxon>
    </lineage>
</organism>
<dbReference type="InterPro" id="IPR005656">
    <property type="entry name" value="MmgE_PrpD"/>
</dbReference>
<evidence type="ECO:0000313" key="5">
    <source>
        <dbReference type="Proteomes" id="UP001413721"/>
    </source>
</evidence>
<comment type="caution">
    <text evidence="4">The sequence shown here is derived from an EMBL/GenBank/DDBJ whole genome shotgun (WGS) entry which is preliminary data.</text>
</comment>
<dbReference type="SUPFAM" id="SSF103378">
    <property type="entry name" value="2-methylcitrate dehydratase PrpD"/>
    <property type="match status" value="1"/>
</dbReference>
<dbReference type="RefSeq" id="WP_345937885.1">
    <property type="nucleotide sequence ID" value="NZ_JBBKTW010000006.1"/>
</dbReference>
<feature type="domain" description="MmgE/PrpD N-terminal" evidence="2">
    <location>
        <begin position="16"/>
        <end position="253"/>
    </location>
</feature>
<dbReference type="Pfam" id="PF03972">
    <property type="entry name" value="MmgE_PrpD_N"/>
    <property type="match status" value="1"/>
</dbReference>
<dbReference type="InterPro" id="IPR042188">
    <property type="entry name" value="MmgE/PrpD_sf_2"/>
</dbReference>
<dbReference type="InterPro" id="IPR042183">
    <property type="entry name" value="MmgE/PrpD_sf_1"/>
</dbReference>
<accession>A0ABU9YML0</accession>
<evidence type="ECO:0000259" key="2">
    <source>
        <dbReference type="Pfam" id="PF03972"/>
    </source>
</evidence>
<name>A0ABU9YML0_9PROT</name>
<dbReference type="EMBL" id="JBBKTW010000006">
    <property type="protein sequence ID" value="MEN2990042.1"/>
    <property type="molecule type" value="Genomic_DNA"/>
</dbReference>
<dbReference type="Gene3D" id="1.10.4100.10">
    <property type="entry name" value="2-methylcitrate dehydratase PrpD"/>
    <property type="match status" value="1"/>
</dbReference>
<comment type="similarity">
    <text evidence="1">Belongs to the PrpD family.</text>
</comment>
<dbReference type="Pfam" id="PF19305">
    <property type="entry name" value="MmgE_PrpD_C"/>
    <property type="match status" value="1"/>
</dbReference>
<feature type="domain" description="MmgE/PrpD C-terminal" evidence="3">
    <location>
        <begin position="274"/>
        <end position="434"/>
    </location>
</feature>
<dbReference type="Gene3D" id="3.30.1330.120">
    <property type="entry name" value="2-methylcitrate dehydratase PrpD"/>
    <property type="match status" value="1"/>
</dbReference>
<proteinExistence type="inferred from homology"/>